<dbReference type="InterPro" id="IPR008993">
    <property type="entry name" value="TIMP-like_OB-fold"/>
</dbReference>
<dbReference type="AlphaFoldDB" id="A0A6S7GYK1"/>
<evidence type="ECO:0000313" key="6">
    <source>
        <dbReference type="EMBL" id="CAB3996665.1"/>
    </source>
</evidence>
<comment type="subcellular location">
    <subcellularLocation>
        <location evidence="1">Secreted</location>
    </subcellularLocation>
</comment>
<dbReference type="GO" id="GO:0005179">
    <property type="term" value="F:hormone activity"/>
    <property type="evidence" value="ECO:0007669"/>
    <property type="project" value="TreeGrafter"/>
</dbReference>
<dbReference type="SUPFAM" id="SSF50242">
    <property type="entry name" value="TIMP-like"/>
    <property type="match status" value="1"/>
</dbReference>
<keyword evidence="4" id="KW-0732">Signal</keyword>
<dbReference type="PANTHER" id="PTHR28593:SF3">
    <property type="entry name" value="METEORIN-LIKE PROTEIN"/>
    <property type="match status" value="1"/>
</dbReference>
<name>A0A6S7GYK1_PARCT</name>
<protein>
    <submittedName>
        <fullName evidence="6">Uncharacterized protein</fullName>
    </submittedName>
</protein>
<dbReference type="EMBL" id="CACRXK020002920">
    <property type="protein sequence ID" value="CAB3996665.1"/>
    <property type="molecule type" value="Genomic_DNA"/>
</dbReference>
<evidence type="ECO:0000313" key="7">
    <source>
        <dbReference type="Proteomes" id="UP001152795"/>
    </source>
</evidence>
<evidence type="ECO:0000256" key="1">
    <source>
        <dbReference type="ARBA" id="ARBA00004613"/>
    </source>
</evidence>
<evidence type="ECO:0000256" key="5">
    <source>
        <dbReference type="ARBA" id="ARBA00023157"/>
    </source>
</evidence>
<evidence type="ECO:0000256" key="4">
    <source>
        <dbReference type="ARBA" id="ARBA00022729"/>
    </source>
</evidence>
<dbReference type="GO" id="GO:0005615">
    <property type="term" value="C:extracellular space"/>
    <property type="evidence" value="ECO:0007669"/>
    <property type="project" value="TreeGrafter"/>
</dbReference>
<keyword evidence="7" id="KW-1185">Reference proteome</keyword>
<keyword evidence="5" id="KW-1015">Disulfide bond</keyword>
<sequence>MLKTFIICFLQLKYSSPAFASLYKRPSVGHSTVHCNLGCLSAFVSVVSAEMNPFEVTWYLLLLVLAQVNSESNIIEGLCDWTVRSGERTIPASVHPVHFYACQSGQVTWEQPYGGVQMMFKTGVPQKTEGEYKVCISSRNNGFDIFTRNKDNFKLLRRYDAMNITSEICVSSQTKHVMIYVESAKDVNMDKAVFTYRAMFLGNGHGSLRLKDCKTCSRQELIKSFCTGDFAVHGNVKSVSTIGGSESRGEAVVVVKKVLHQSQWQYALDTTRLPFIESCTSLYNI</sequence>
<dbReference type="OrthoDB" id="5947801at2759"/>
<dbReference type="InterPro" id="IPR051998">
    <property type="entry name" value="Meteorin-like"/>
</dbReference>
<gene>
    <name evidence="6" type="ORF">PACLA_8A009842</name>
</gene>
<comment type="caution">
    <text evidence="6">The sequence shown here is derived from an EMBL/GenBank/DDBJ whole genome shotgun (WGS) entry which is preliminary data.</text>
</comment>
<accession>A0A6S7GYK1</accession>
<evidence type="ECO:0000256" key="3">
    <source>
        <dbReference type="ARBA" id="ARBA00022525"/>
    </source>
</evidence>
<dbReference type="Proteomes" id="UP001152795">
    <property type="component" value="Unassembled WGS sequence"/>
</dbReference>
<dbReference type="PANTHER" id="PTHR28593">
    <property type="entry name" value="METEORIN-LIKE PROTEIN"/>
    <property type="match status" value="1"/>
</dbReference>
<evidence type="ECO:0000256" key="2">
    <source>
        <dbReference type="ARBA" id="ARBA00005669"/>
    </source>
</evidence>
<keyword evidence="3" id="KW-0964">Secreted</keyword>
<comment type="similarity">
    <text evidence="2">Belongs to the meteorin family.</text>
</comment>
<proteinExistence type="inferred from homology"/>
<reference evidence="6" key="1">
    <citation type="submission" date="2020-04" db="EMBL/GenBank/DDBJ databases">
        <authorList>
            <person name="Alioto T."/>
            <person name="Alioto T."/>
            <person name="Gomez Garrido J."/>
        </authorList>
    </citation>
    <scope>NUCLEOTIDE SEQUENCE</scope>
    <source>
        <strain evidence="6">A484AB</strain>
    </source>
</reference>
<organism evidence="6 7">
    <name type="scientific">Paramuricea clavata</name>
    <name type="common">Red gorgonian</name>
    <name type="synonym">Violescent sea-whip</name>
    <dbReference type="NCBI Taxonomy" id="317549"/>
    <lineage>
        <taxon>Eukaryota</taxon>
        <taxon>Metazoa</taxon>
        <taxon>Cnidaria</taxon>
        <taxon>Anthozoa</taxon>
        <taxon>Octocorallia</taxon>
        <taxon>Malacalcyonacea</taxon>
        <taxon>Plexauridae</taxon>
        <taxon>Paramuricea</taxon>
    </lineage>
</organism>